<protein>
    <submittedName>
        <fullName evidence="2">Acetylxylan esterase</fullName>
    </submittedName>
</protein>
<evidence type="ECO:0000313" key="2">
    <source>
        <dbReference type="EMBL" id="MDB1124082.1"/>
    </source>
</evidence>
<dbReference type="Pfam" id="PF05448">
    <property type="entry name" value="AXE1"/>
    <property type="match status" value="1"/>
</dbReference>
<name>A0ABT4YRP9_9VIBR</name>
<sequence>MLTIFQHEFDFDPSYGYDNKQLLTVEPGQEPQGFTEFWQRKYQQALTIKPFLSIQDTGRIENSWRIFDCYYDSAEGIRIGGWLLLPSTGQVEKALVWAHGYGGIESPDSSWILKNTALLIPCMRGIGRSARAPISSESKWHVLHDIQDKDKYILGGCVQDIWCGVSALLSLFPQTSGNIGFCGSSFGGGLGVFASAFDSRIKRAHFHVPTFGNLKVRMALPCIGSTQSVRDFAVKHADIVAETLPFFDASVAARYLLQPTHWALARFDPFVAPPGQYSVYNACRGHKQLYSLDAGHFVYIGQGKQKRELRRNLEQFFNVRV</sequence>
<reference evidence="2 3" key="1">
    <citation type="submission" date="2023-01" db="EMBL/GenBank/DDBJ databases">
        <title>Vibrio sp. KJ40-1 sp.nov, isolated from marine algae.</title>
        <authorList>
            <person name="Butt M."/>
            <person name="Kim J.M.J."/>
            <person name="Jeon C.O.C."/>
        </authorList>
    </citation>
    <scope>NUCLEOTIDE SEQUENCE [LARGE SCALE GENOMIC DNA]</scope>
    <source>
        <strain evidence="2 3">KJ40-1</strain>
    </source>
</reference>
<dbReference type="PANTHER" id="PTHR40111">
    <property type="entry name" value="CEPHALOSPORIN-C DEACETYLASE"/>
    <property type="match status" value="1"/>
</dbReference>
<dbReference type="PANTHER" id="PTHR40111:SF1">
    <property type="entry name" value="CEPHALOSPORIN-C DEACETYLASE"/>
    <property type="match status" value="1"/>
</dbReference>
<dbReference type="EMBL" id="JAQLOI010000001">
    <property type="protein sequence ID" value="MDB1124082.1"/>
    <property type="molecule type" value="Genomic_DNA"/>
</dbReference>
<proteinExistence type="predicted"/>
<dbReference type="RefSeq" id="WP_272136029.1">
    <property type="nucleotide sequence ID" value="NZ_JAQLOI010000001.1"/>
</dbReference>
<feature type="domain" description="Acetyl xylan esterase" evidence="1">
    <location>
        <begin position="29"/>
        <end position="296"/>
    </location>
</feature>
<accession>A0ABT4YRP9</accession>
<dbReference type="Proteomes" id="UP001210678">
    <property type="component" value="Unassembled WGS sequence"/>
</dbReference>
<dbReference type="SUPFAM" id="SSF53474">
    <property type="entry name" value="alpha/beta-Hydrolases"/>
    <property type="match status" value="1"/>
</dbReference>
<dbReference type="InterPro" id="IPR008391">
    <property type="entry name" value="AXE1_dom"/>
</dbReference>
<keyword evidence="3" id="KW-1185">Reference proteome</keyword>
<evidence type="ECO:0000259" key="1">
    <source>
        <dbReference type="Pfam" id="PF05448"/>
    </source>
</evidence>
<organism evidence="2 3">
    <name type="scientific">Vibrio algarum</name>
    <dbReference type="NCBI Taxonomy" id="3020714"/>
    <lineage>
        <taxon>Bacteria</taxon>
        <taxon>Pseudomonadati</taxon>
        <taxon>Pseudomonadota</taxon>
        <taxon>Gammaproteobacteria</taxon>
        <taxon>Vibrionales</taxon>
        <taxon>Vibrionaceae</taxon>
        <taxon>Vibrio</taxon>
    </lineage>
</organism>
<dbReference type="Gene3D" id="3.40.50.1820">
    <property type="entry name" value="alpha/beta hydrolase"/>
    <property type="match status" value="1"/>
</dbReference>
<dbReference type="InterPro" id="IPR029058">
    <property type="entry name" value="AB_hydrolase_fold"/>
</dbReference>
<dbReference type="InterPro" id="IPR039069">
    <property type="entry name" value="CE7"/>
</dbReference>
<evidence type="ECO:0000313" key="3">
    <source>
        <dbReference type="Proteomes" id="UP001210678"/>
    </source>
</evidence>
<comment type="caution">
    <text evidence="2">The sequence shown here is derived from an EMBL/GenBank/DDBJ whole genome shotgun (WGS) entry which is preliminary data.</text>
</comment>
<gene>
    <name evidence="2" type="ORF">PGX00_10655</name>
</gene>